<dbReference type="InterPro" id="IPR045249">
    <property type="entry name" value="HARBI1-like"/>
</dbReference>
<dbReference type="AlphaFoldDB" id="A0A9C6W9C4"/>
<organism evidence="9 10">
    <name type="scientific">Drosophila albomicans</name>
    <name type="common">Fruit fly</name>
    <dbReference type="NCBI Taxonomy" id="7291"/>
    <lineage>
        <taxon>Eukaryota</taxon>
        <taxon>Metazoa</taxon>
        <taxon>Ecdysozoa</taxon>
        <taxon>Arthropoda</taxon>
        <taxon>Hexapoda</taxon>
        <taxon>Insecta</taxon>
        <taxon>Pterygota</taxon>
        <taxon>Neoptera</taxon>
        <taxon>Endopterygota</taxon>
        <taxon>Diptera</taxon>
        <taxon>Brachycera</taxon>
        <taxon>Muscomorpha</taxon>
        <taxon>Ephydroidea</taxon>
        <taxon>Drosophilidae</taxon>
        <taxon>Drosophila</taxon>
    </lineage>
</organism>
<dbReference type="GO" id="GO:0004518">
    <property type="term" value="F:nuclease activity"/>
    <property type="evidence" value="ECO:0007669"/>
    <property type="project" value="UniProtKB-KW"/>
</dbReference>
<dbReference type="GO" id="GO:0005634">
    <property type="term" value="C:nucleus"/>
    <property type="evidence" value="ECO:0007669"/>
    <property type="project" value="UniProtKB-SubCell"/>
</dbReference>
<comment type="subcellular location">
    <subcellularLocation>
        <location evidence="2">Nucleus</location>
    </subcellularLocation>
</comment>
<keyword evidence="7" id="KW-0539">Nucleus</keyword>
<dbReference type="PANTHER" id="PTHR22930:SF289">
    <property type="entry name" value="DDE TNP4 DOMAIN-CONTAINING PROTEIN-RELATED"/>
    <property type="match status" value="1"/>
</dbReference>
<accession>A0A9C6W9C4</accession>
<evidence type="ECO:0000256" key="7">
    <source>
        <dbReference type="ARBA" id="ARBA00023242"/>
    </source>
</evidence>
<evidence type="ECO:0000256" key="6">
    <source>
        <dbReference type="ARBA" id="ARBA00022801"/>
    </source>
</evidence>
<proteinExistence type="inferred from homology"/>
<evidence type="ECO:0000256" key="4">
    <source>
        <dbReference type="ARBA" id="ARBA00022722"/>
    </source>
</evidence>
<dbReference type="OrthoDB" id="8065482at2759"/>
<dbReference type="GO" id="GO:0046872">
    <property type="term" value="F:metal ion binding"/>
    <property type="evidence" value="ECO:0007669"/>
    <property type="project" value="UniProtKB-KW"/>
</dbReference>
<protein>
    <submittedName>
        <fullName evidence="10">LOW QUALITY PROTEIN: putative nuclease HARBI1</fullName>
    </submittedName>
</protein>
<dbReference type="GO" id="GO:0016787">
    <property type="term" value="F:hydrolase activity"/>
    <property type="evidence" value="ECO:0007669"/>
    <property type="project" value="UniProtKB-KW"/>
</dbReference>
<evidence type="ECO:0000256" key="1">
    <source>
        <dbReference type="ARBA" id="ARBA00001968"/>
    </source>
</evidence>
<keyword evidence="6" id="KW-0378">Hydrolase</keyword>
<dbReference type="RefSeq" id="XP_051864251.1">
    <property type="nucleotide sequence ID" value="XM_052008291.1"/>
</dbReference>
<evidence type="ECO:0000259" key="8">
    <source>
        <dbReference type="Pfam" id="PF13359"/>
    </source>
</evidence>
<reference evidence="10" key="1">
    <citation type="submission" date="2025-08" db="UniProtKB">
        <authorList>
            <consortium name="RefSeq"/>
        </authorList>
    </citation>
    <scope>IDENTIFICATION</scope>
    <source>
        <strain evidence="10">15112-1751.03</strain>
        <tissue evidence="10">Whole Adult</tissue>
    </source>
</reference>
<dbReference type="Pfam" id="PF13359">
    <property type="entry name" value="DDE_Tnp_4"/>
    <property type="match status" value="1"/>
</dbReference>
<keyword evidence="4" id="KW-0540">Nuclease</keyword>
<evidence type="ECO:0000256" key="5">
    <source>
        <dbReference type="ARBA" id="ARBA00022723"/>
    </source>
</evidence>
<comment type="similarity">
    <text evidence="3">Belongs to the HARBI1 family.</text>
</comment>
<dbReference type="Proteomes" id="UP000515160">
    <property type="component" value="Unplaced"/>
</dbReference>
<evidence type="ECO:0000313" key="10">
    <source>
        <dbReference type="RefSeq" id="XP_051864251.1"/>
    </source>
</evidence>
<evidence type="ECO:0000256" key="2">
    <source>
        <dbReference type="ARBA" id="ARBA00004123"/>
    </source>
</evidence>
<dbReference type="PANTHER" id="PTHR22930">
    <property type="match status" value="1"/>
</dbReference>
<gene>
    <name evidence="10" type="primary">LOC127566268</name>
</gene>
<comment type="cofactor">
    <cofactor evidence="1">
        <name>a divalent metal cation</name>
        <dbReference type="ChEBI" id="CHEBI:60240"/>
    </cofactor>
</comment>
<evidence type="ECO:0000256" key="3">
    <source>
        <dbReference type="ARBA" id="ARBA00006958"/>
    </source>
</evidence>
<dbReference type="GeneID" id="127566268"/>
<evidence type="ECO:0000313" key="9">
    <source>
        <dbReference type="Proteomes" id="UP000515160"/>
    </source>
</evidence>
<name>A0A9C6W9C4_DROAB</name>
<feature type="domain" description="DDE Tnp4" evidence="8">
    <location>
        <begin position="41"/>
        <end position="187"/>
    </location>
</feature>
<sequence>MSDDPLLCQVTICLQMSSQQIRKSSEYFFSKHQLPRIVACVDGTHIKIVKPVNNASFFFNRKGFYSMNAMVVCNYNMEIIAIDATDPGSCHDSFIWNHSSARSRTINEYFVLADSGYAQESSVLTPYRSAEMGTHQHRFNLRYAAARNIIERTIGVLKCRFRCLQRCLNYQPIFCCQIINVCCALHNICRRRNLSISDDFQLEDIEQAINNNDIEGMMMTDHLCFYVRYGDARSTTKGIQAGVPQDSVLGPLLYTLYTADMPTILKHHLGLATEVERLGKPQEIHAHLHSHSATVTVSLNADNIPENPMSKYLGMTLDRRLIWRTPILRKRKQAEAIPMAHRKTLQT</sequence>
<keyword evidence="9" id="KW-1185">Reference proteome</keyword>
<keyword evidence="5" id="KW-0479">Metal-binding</keyword>
<dbReference type="InterPro" id="IPR027806">
    <property type="entry name" value="HARBI1_dom"/>
</dbReference>